<dbReference type="EMBL" id="LDAU01000181">
    <property type="protein sequence ID" value="KRX00833.1"/>
    <property type="molecule type" value="Genomic_DNA"/>
</dbReference>
<feature type="region of interest" description="Disordered" evidence="1">
    <location>
        <begin position="70"/>
        <end position="122"/>
    </location>
</feature>
<comment type="caution">
    <text evidence="2">The sequence shown here is derived from an EMBL/GenBank/DDBJ whole genome shotgun (WGS) entry which is preliminary data.</text>
</comment>
<evidence type="ECO:0000313" key="2">
    <source>
        <dbReference type="EMBL" id="KRX00833.1"/>
    </source>
</evidence>
<organism evidence="2 3">
    <name type="scientific">Pseudocohnilembus persalinus</name>
    <name type="common">Ciliate</name>
    <dbReference type="NCBI Taxonomy" id="266149"/>
    <lineage>
        <taxon>Eukaryota</taxon>
        <taxon>Sar</taxon>
        <taxon>Alveolata</taxon>
        <taxon>Ciliophora</taxon>
        <taxon>Intramacronucleata</taxon>
        <taxon>Oligohymenophorea</taxon>
        <taxon>Scuticociliatia</taxon>
        <taxon>Philasterida</taxon>
        <taxon>Pseudocohnilembidae</taxon>
        <taxon>Pseudocohnilembus</taxon>
    </lineage>
</organism>
<reference evidence="2 3" key="1">
    <citation type="journal article" date="2015" name="Sci. Rep.">
        <title>Genome of the facultative scuticociliatosis pathogen Pseudocohnilembus persalinus provides insight into its virulence through horizontal gene transfer.</title>
        <authorList>
            <person name="Xiong J."/>
            <person name="Wang G."/>
            <person name="Cheng J."/>
            <person name="Tian M."/>
            <person name="Pan X."/>
            <person name="Warren A."/>
            <person name="Jiang C."/>
            <person name="Yuan D."/>
            <person name="Miao W."/>
        </authorList>
    </citation>
    <scope>NUCLEOTIDE SEQUENCE [LARGE SCALE GENOMIC DNA]</scope>
    <source>
        <strain evidence="2">36N120E</strain>
    </source>
</reference>
<accession>A0A0V0QF49</accession>
<evidence type="ECO:0000256" key="1">
    <source>
        <dbReference type="SAM" id="MobiDB-lite"/>
    </source>
</evidence>
<dbReference type="AlphaFoldDB" id="A0A0V0QF49"/>
<proteinExistence type="predicted"/>
<evidence type="ECO:0000313" key="3">
    <source>
        <dbReference type="Proteomes" id="UP000054937"/>
    </source>
</evidence>
<sequence>MGKMHMGVFTRPKHYQNPPNKKIEIEKQTKFDFQQYNNQKHYDKNYSDFEYQNQDDECFQNYEDQFRPYFKDYEKDENQNRQDSQEKEEYANQNLSHLKNYNESYQQNKYQNNGLKDQKQLEEDEEFWSEIFEQNEKEKQNKKKQLDK</sequence>
<keyword evidence="3" id="KW-1185">Reference proteome</keyword>
<name>A0A0V0QF49_PSEPJ</name>
<protein>
    <submittedName>
        <fullName evidence="2">Uncharacterized protein</fullName>
    </submittedName>
</protein>
<feature type="compositionally biased region" description="Basic and acidic residues" evidence="1">
    <location>
        <begin position="70"/>
        <end position="90"/>
    </location>
</feature>
<feature type="compositionally biased region" description="Polar residues" evidence="1">
    <location>
        <begin position="91"/>
        <end position="115"/>
    </location>
</feature>
<gene>
    <name evidence="2" type="ORF">PPERSA_02012</name>
</gene>
<dbReference type="InParanoid" id="A0A0V0QF49"/>
<dbReference type="Proteomes" id="UP000054937">
    <property type="component" value="Unassembled WGS sequence"/>
</dbReference>
<feature type="region of interest" description="Disordered" evidence="1">
    <location>
        <begin position="1"/>
        <end position="20"/>
    </location>
</feature>